<gene>
    <name evidence="7" type="ORF">BCV71DRAFT_225112</name>
</gene>
<dbReference type="InterPro" id="IPR051000">
    <property type="entry name" value="Homeobox_DNA-bind_prot"/>
</dbReference>
<dbReference type="SMART" id="SM00389">
    <property type="entry name" value="HOX"/>
    <property type="match status" value="1"/>
</dbReference>
<feature type="DNA-binding region" description="Homeobox" evidence="3">
    <location>
        <begin position="53"/>
        <end position="112"/>
    </location>
</feature>
<dbReference type="EMBL" id="KV921278">
    <property type="protein sequence ID" value="ORE21516.1"/>
    <property type="molecule type" value="Genomic_DNA"/>
</dbReference>
<keyword evidence="2 3" id="KW-0371">Homeobox</keyword>
<dbReference type="PROSITE" id="PS50071">
    <property type="entry name" value="HOMEOBOX_2"/>
    <property type="match status" value="1"/>
</dbReference>
<dbReference type="VEuPathDB" id="FungiDB:BCV72DRAFT_188274"/>
<feature type="region of interest" description="Disordered" evidence="5">
    <location>
        <begin position="105"/>
        <end position="132"/>
    </location>
</feature>
<evidence type="ECO:0000259" key="6">
    <source>
        <dbReference type="PROSITE" id="PS50071"/>
    </source>
</evidence>
<dbReference type="AlphaFoldDB" id="A0A0A1NWC9"/>
<sequence>MKSACTLPSLSDIVNTNDYFYTRQSTKPSILHVSSLLSPIRTDSVLYESDEPVKAKRKRASPSQLYILNRVFQQTCFPSTELRIELGKRLGMSPRTVQIWFQNKRQSTRTRERVTPQQQRRSMFVSPPVSPLPSPSLIKSLSLPPLHPPPAFALSPSSSAHSSPTSIDAMLFRDF</sequence>
<dbReference type="GO" id="GO:0000978">
    <property type="term" value="F:RNA polymerase II cis-regulatory region sequence-specific DNA binding"/>
    <property type="evidence" value="ECO:0007669"/>
    <property type="project" value="TreeGrafter"/>
</dbReference>
<evidence type="ECO:0000313" key="8">
    <source>
        <dbReference type="Proteomes" id="UP000242381"/>
    </source>
</evidence>
<keyword evidence="1 3" id="KW-0238">DNA-binding</keyword>
<dbReference type="Pfam" id="PF00046">
    <property type="entry name" value="Homeodomain"/>
    <property type="match status" value="1"/>
</dbReference>
<reference evidence="7 8" key="1">
    <citation type="journal article" date="2016" name="Proc. Natl. Acad. Sci. U.S.A.">
        <title>Lipid metabolic changes in an early divergent fungus govern the establishment of a mutualistic symbiosis with endobacteria.</title>
        <authorList>
            <person name="Lastovetsky O.A."/>
            <person name="Gaspar M.L."/>
            <person name="Mondo S.J."/>
            <person name="LaButti K.M."/>
            <person name="Sandor L."/>
            <person name="Grigoriev I.V."/>
            <person name="Henry S.A."/>
            <person name="Pawlowska T.E."/>
        </authorList>
    </citation>
    <scope>NUCLEOTIDE SEQUENCE [LARGE SCALE GENOMIC DNA]</scope>
    <source>
        <strain evidence="7 8">ATCC 11559</strain>
    </source>
</reference>
<dbReference type="GO" id="GO:0005634">
    <property type="term" value="C:nucleus"/>
    <property type="evidence" value="ECO:0007669"/>
    <property type="project" value="UniProtKB-SubCell"/>
</dbReference>
<keyword evidence="3 4" id="KW-0539">Nucleus</keyword>
<dbReference type="SUPFAM" id="SSF46689">
    <property type="entry name" value="Homeodomain-like"/>
    <property type="match status" value="1"/>
</dbReference>
<dbReference type="Gene3D" id="1.10.10.60">
    <property type="entry name" value="Homeodomain-like"/>
    <property type="match status" value="1"/>
</dbReference>
<feature type="domain" description="Homeobox" evidence="6">
    <location>
        <begin position="51"/>
        <end position="111"/>
    </location>
</feature>
<dbReference type="InterPro" id="IPR001356">
    <property type="entry name" value="HD"/>
</dbReference>
<proteinExistence type="predicted"/>
<name>A0A0A1NWC9_RHIZD</name>
<dbReference type="GO" id="GO:0030154">
    <property type="term" value="P:cell differentiation"/>
    <property type="evidence" value="ECO:0007669"/>
    <property type="project" value="TreeGrafter"/>
</dbReference>
<evidence type="ECO:0000313" key="7">
    <source>
        <dbReference type="EMBL" id="ORE21516.1"/>
    </source>
</evidence>
<dbReference type="CDD" id="cd00086">
    <property type="entry name" value="homeodomain"/>
    <property type="match status" value="1"/>
</dbReference>
<evidence type="ECO:0000256" key="3">
    <source>
        <dbReference type="PROSITE-ProRule" id="PRU00108"/>
    </source>
</evidence>
<comment type="subcellular location">
    <subcellularLocation>
        <location evidence="3 4">Nucleus</location>
    </subcellularLocation>
</comment>
<organism evidence="7 8">
    <name type="scientific">Rhizopus microsporus</name>
    <dbReference type="NCBI Taxonomy" id="58291"/>
    <lineage>
        <taxon>Eukaryota</taxon>
        <taxon>Fungi</taxon>
        <taxon>Fungi incertae sedis</taxon>
        <taxon>Mucoromycota</taxon>
        <taxon>Mucoromycotina</taxon>
        <taxon>Mucoromycetes</taxon>
        <taxon>Mucorales</taxon>
        <taxon>Mucorineae</taxon>
        <taxon>Rhizopodaceae</taxon>
        <taxon>Rhizopus</taxon>
    </lineage>
</organism>
<evidence type="ECO:0000256" key="4">
    <source>
        <dbReference type="RuleBase" id="RU000682"/>
    </source>
</evidence>
<dbReference type="Proteomes" id="UP000242381">
    <property type="component" value="Unassembled WGS sequence"/>
</dbReference>
<evidence type="ECO:0000256" key="2">
    <source>
        <dbReference type="ARBA" id="ARBA00023155"/>
    </source>
</evidence>
<dbReference type="InterPro" id="IPR009057">
    <property type="entry name" value="Homeodomain-like_sf"/>
</dbReference>
<evidence type="ECO:0000256" key="5">
    <source>
        <dbReference type="SAM" id="MobiDB-lite"/>
    </source>
</evidence>
<dbReference type="OMA" id="MKSACTL"/>
<evidence type="ECO:0000256" key="1">
    <source>
        <dbReference type="ARBA" id="ARBA00023125"/>
    </source>
</evidence>
<dbReference type="GO" id="GO:0006357">
    <property type="term" value="P:regulation of transcription by RNA polymerase II"/>
    <property type="evidence" value="ECO:0007669"/>
    <property type="project" value="TreeGrafter"/>
</dbReference>
<dbReference type="PANTHER" id="PTHR24324">
    <property type="entry name" value="HOMEOBOX PROTEIN HHEX"/>
    <property type="match status" value="1"/>
</dbReference>
<dbReference type="PANTHER" id="PTHR24324:SF9">
    <property type="entry name" value="HOMEOBOX DOMAIN-CONTAINING PROTEIN"/>
    <property type="match status" value="1"/>
</dbReference>
<accession>A0A0A1NWC9</accession>
<protein>
    <submittedName>
        <fullName evidence="7">Homeobox-domain-containing protein</fullName>
    </submittedName>
</protein>